<dbReference type="InterPro" id="IPR021109">
    <property type="entry name" value="Peptidase_aspartic_dom_sf"/>
</dbReference>
<protein>
    <recommendedName>
        <fullName evidence="4">Peptidase A1 domain-containing protein</fullName>
    </recommendedName>
</protein>
<dbReference type="AlphaFoldDB" id="A0A427XIQ1"/>
<proteinExistence type="inferred from homology"/>
<dbReference type="Proteomes" id="UP000279236">
    <property type="component" value="Unassembled WGS sequence"/>
</dbReference>
<feature type="signal peptide" evidence="3">
    <location>
        <begin position="1"/>
        <end position="23"/>
    </location>
</feature>
<dbReference type="GO" id="GO:0006508">
    <property type="term" value="P:proteolysis"/>
    <property type="evidence" value="ECO:0007669"/>
    <property type="project" value="InterPro"/>
</dbReference>
<feature type="compositionally biased region" description="Low complexity" evidence="2">
    <location>
        <begin position="382"/>
        <end position="392"/>
    </location>
</feature>
<name>A0A427XIQ1_9TREE</name>
<evidence type="ECO:0000313" key="6">
    <source>
        <dbReference type="Proteomes" id="UP000279236"/>
    </source>
</evidence>
<feature type="compositionally biased region" description="Polar residues" evidence="2">
    <location>
        <begin position="372"/>
        <end position="381"/>
    </location>
</feature>
<feature type="chain" id="PRO_5019299099" description="Peptidase A1 domain-containing protein" evidence="3">
    <location>
        <begin position="24"/>
        <end position="424"/>
    </location>
</feature>
<dbReference type="OrthoDB" id="771136at2759"/>
<gene>
    <name evidence="5" type="ORF">EHS24_001682</name>
</gene>
<dbReference type="PANTHER" id="PTHR47966:SF74">
    <property type="entry name" value="AGR407CP"/>
    <property type="match status" value="1"/>
</dbReference>
<dbReference type="EMBL" id="RSCE01000011">
    <property type="protein sequence ID" value="RSH78775.1"/>
    <property type="molecule type" value="Genomic_DNA"/>
</dbReference>
<dbReference type="Gene3D" id="2.40.70.10">
    <property type="entry name" value="Acid Proteases"/>
    <property type="match status" value="2"/>
</dbReference>
<comment type="caution">
    <text evidence="5">The sequence shown here is derived from an EMBL/GenBank/DDBJ whole genome shotgun (WGS) entry which is preliminary data.</text>
</comment>
<dbReference type="InterPro" id="IPR034164">
    <property type="entry name" value="Pepsin-like_dom"/>
</dbReference>
<evidence type="ECO:0000313" key="5">
    <source>
        <dbReference type="EMBL" id="RSH78775.1"/>
    </source>
</evidence>
<keyword evidence="3" id="KW-0732">Signal</keyword>
<organism evidence="5 6">
    <name type="scientific">Apiotrichum porosum</name>
    <dbReference type="NCBI Taxonomy" id="105984"/>
    <lineage>
        <taxon>Eukaryota</taxon>
        <taxon>Fungi</taxon>
        <taxon>Dikarya</taxon>
        <taxon>Basidiomycota</taxon>
        <taxon>Agaricomycotina</taxon>
        <taxon>Tremellomycetes</taxon>
        <taxon>Trichosporonales</taxon>
        <taxon>Trichosporonaceae</taxon>
        <taxon>Apiotrichum</taxon>
    </lineage>
</organism>
<dbReference type="PROSITE" id="PS51767">
    <property type="entry name" value="PEPTIDASE_A1"/>
    <property type="match status" value="1"/>
</dbReference>
<dbReference type="Pfam" id="PF00026">
    <property type="entry name" value="Asp"/>
    <property type="match status" value="1"/>
</dbReference>
<dbReference type="SUPFAM" id="SSF50630">
    <property type="entry name" value="Acid proteases"/>
    <property type="match status" value="1"/>
</dbReference>
<dbReference type="CDD" id="cd05471">
    <property type="entry name" value="pepsin_like"/>
    <property type="match status" value="1"/>
</dbReference>
<feature type="domain" description="Peptidase A1" evidence="4">
    <location>
        <begin position="62"/>
        <end position="423"/>
    </location>
</feature>
<evidence type="ECO:0000256" key="1">
    <source>
        <dbReference type="ARBA" id="ARBA00007447"/>
    </source>
</evidence>
<evidence type="ECO:0000259" key="4">
    <source>
        <dbReference type="PROSITE" id="PS51767"/>
    </source>
</evidence>
<dbReference type="GO" id="GO:0004190">
    <property type="term" value="F:aspartic-type endopeptidase activity"/>
    <property type="evidence" value="ECO:0007669"/>
    <property type="project" value="InterPro"/>
</dbReference>
<dbReference type="InterPro" id="IPR033121">
    <property type="entry name" value="PEPTIDASE_A1"/>
</dbReference>
<dbReference type="RefSeq" id="XP_028473922.1">
    <property type="nucleotide sequence ID" value="XM_028617459.1"/>
</dbReference>
<sequence length="424" mass="44714">MLFRVRAAAVAVMTLATFVAGFAAPGASLSVPLLPHRSVNVRQQAQAPHNATMQYIGFSNKFAVNVSVGTPPQLIGLTLDTSFDYTVLFWGTFQGSDLQGYDDNLFFMPQNSSTYKSQRNVTLPNLEGLNWTVSTDVLSLGGYTVESQGFVLLDSTFSTDNQTYLQDLTIDYAAQMSGLLALGSGNDTALAPSFMKTVSTQWAEPVLGIYFGNLEPYIYTSNWDFTGRHVGELTFGGTNNSYYQGNFSWAPSSGNFDVELQGLVVNGHNISLPASTTPTSGGFTPAGPTIASINPGEDAFRVPAATAAEIFAQIPGSVQYLKGPTYGVPDRYNGRYLVPCNSSTAVTITIAGLSQVLEDSATVTAADGWDTPTGSTQAPQVTGSTSASTAAPTVTTKAAGDAAHKAESSLTMVVLAVSLLSLVM</sequence>
<dbReference type="STRING" id="105984.A0A427XIQ1"/>
<dbReference type="InterPro" id="IPR001461">
    <property type="entry name" value="Aspartic_peptidase_A1"/>
</dbReference>
<comment type="similarity">
    <text evidence="1">Belongs to the peptidase A1 family.</text>
</comment>
<feature type="region of interest" description="Disordered" evidence="2">
    <location>
        <begin position="366"/>
        <end position="392"/>
    </location>
</feature>
<evidence type="ECO:0000256" key="2">
    <source>
        <dbReference type="SAM" id="MobiDB-lite"/>
    </source>
</evidence>
<reference evidence="5 6" key="1">
    <citation type="submission" date="2018-11" db="EMBL/GenBank/DDBJ databases">
        <title>Genome sequence of Apiotrichum porosum DSM 27194.</title>
        <authorList>
            <person name="Aliyu H."/>
            <person name="Gorte O."/>
            <person name="Ochsenreither K."/>
        </authorList>
    </citation>
    <scope>NUCLEOTIDE SEQUENCE [LARGE SCALE GENOMIC DNA]</scope>
    <source>
        <strain evidence="5 6">DSM 27194</strain>
    </source>
</reference>
<keyword evidence="6" id="KW-1185">Reference proteome</keyword>
<evidence type="ECO:0000256" key="3">
    <source>
        <dbReference type="SAM" id="SignalP"/>
    </source>
</evidence>
<dbReference type="GeneID" id="39586225"/>
<accession>A0A427XIQ1</accession>
<dbReference type="PANTHER" id="PTHR47966">
    <property type="entry name" value="BETA-SITE APP-CLEAVING ENZYME, ISOFORM A-RELATED"/>
    <property type="match status" value="1"/>
</dbReference>